<gene>
    <name evidence="2" type="ORF">PVAP13_5KG675307</name>
</gene>
<protein>
    <submittedName>
        <fullName evidence="2">Uncharacterized protein</fullName>
    </submittedName>
</protein>
<evidence type="ECO:0000313" key="3">
    <source>
        <dbReference type="Proteomes" id="UP000823388"/>
    </source>
</evidence>
<evidence type="ECO:0000256" key="1">
    <source>
        <dbReference type="SAM" id="MobiDB-lite"/>
    </source>
</evidence>
<feature type="compositionally biased region" description="Gly residues" evidence="1">
    <location>
        <begin position="89"/>
        <end position="101"/>
    </location>
</feature>
<feature type="compositionally biased region" description="Basic and acidic residues" evidence="1">
    <location>
        <begin position="102"/>
        <end position="113"/>
    </location>
</feature>
<accession>A0A8T0T237</accession>
<comment type="caution">
    <text evidence="2">The sequence shown here is derived from an EMBL/GenBank/DDBJ whole genome shotgun (WGS) entry which is preliminary data.</text>
</comment>
<dbReference type="Proteomes" id="UP000823388">
    <property type="component" value="Chromosome 5K"/>
</dbReference>
<feature type="region of interest" description="Disordered" evidence="1">
    <location>
        <begin position="37"/>
        <end position="118"/>
    </location>
</feature>
<sequence>MEVLHARLEERQRKWIRIGVRERLPWTPGGGVAAQLPWPPGGSAAADQGQGTAVHIGGRSRPPLTARRPRDRCKPVDPVALEAAQDLGVPGGDGAGTPDGDGAGRPRPSEQRKYSNANECKGREVLVISLCTGERTVGGFCVKIQGTVG</sequence>
<organism evidence="2 3">
    <name type="scientific">Panicum virgatum</name>
    <name type="common">Blackwell switchgrass</name>
    <dbReference type="NCBI Taxonomy" id="38727"/>
    <lineage>
        <taxon>Eukaryota</taxon>
        <taxon>Viridiplantae</taxon>
        <taxon>Streptophyta</taxon>
        <taxon>Embryophyta</taxon>
        <taxon>Tracheophyta</taxon>
        <taxon>Spermatophyta</taxon>
        <taxon>Magnoliopsida</taxon>
        <taxon>Liliopsida</taxon>
        <taxon>Poales</taxon>
        <taxon>Poaceae</taxon>
        <taxon>PACMAD clade</taxon>
        <taxon>Panicoideae</taxon>
        <taxon>Panicodae</taxon>
        <taxon>Paniceae</taxon>
        <taxon>Panicinae</taxon>
        <taxon>Panicum</taxon>
        <taxon>Panicum sect. Hiantes</taxon>
    </lineage>
</organism>
<keyword evidence="3" id="KW-1185">Reference proteome</keyword>
<evidence type="ECO:0000313" key="2">
    <source>
        <dbReference type="EMBL" id="KAG2602369.1"/>
    </source>
</evidence>
<dbReference type="AlphaFoldDB" id="A0A8T0T237"/>
<dbReference type="EMBL" id="CM029045">
    <property type="protein sequence ID" value="KAG2602369.1"/>
    <property type="molecule type" value="Genomic_DNA"/>
</dbReference>
<reference evidence="2" key="1">
    <citation type="submission" date="2020-05" db="EMBL/GenBank/DDBJ databases">
        <title>WGS assembly of Panicum virgatum.</title>
        <authorList>
            <person name="Lovell J.T."/>
            <person name="Jenkins J."/>
            <person name="Shu S."/>
            <person name="Juenger T.E."/>
            <person name="Schmutz J."/>
        </authorList>
    </citation>
    <scope>NUCLEOTIDE SEQUENCE</scope>
    <source>
        <strain evidence="2">AP13</strain>
    </source>
</reference>
<name>A0A8T0T237_PANVG</name>
<proteinExistence type="predicted"/>